<dbReference type="Proteomes" id="UP000830375">
    <property type="component" value="Unassembled WGS sequence"/>
</dbReference>
<keyword evidence="3" id="KW-1185">Reference proteome</keyword>
<reference evidence="2 3" key="1">
    <citation type="submission" date="2022-01" db="EMBL/GenBank/DDBJ databases">
        <title>A high-quality chromosome-level genome assembly of rohu carp, Labeo rohita.</title>
        <authorList>
            <person name="Arick M.A. II"/>
            <person name="Hsu C.-Y."/>
            <person name="Magbanua Z."/>
            <person name="Pechanova O."/>
            <person name="Grover C."/>
            <person name="Miller E."/>
            <person name="Thrash A."/>
            <person name="Ezzel L."/>
            <person name="Alam S."/>
            <person name="Benzie J."/>
            <person name="Hamilton M."/>
            <person name="Karsi A."/>
            <person name="Lawrence M.L."/>
            <person name="Peterson D.G."/>
        </authorList>
    </citation>
    <scope>NUCLEOTIDE SEQUENCE [LARGE SCALE GENOMIC DNA]</scope>
    <source>
        <strain evidence="3">BAU-BD-2019</strain>
        <tissue evidence="2">Blood</tissue>
    </source>
</reference>
<evidence type="ECO:0000313" key="3">
    <source>
        <dbReference type="Proteomes" id="UP000830375"/>
    </source>
</evidence>
<protein>
    <submittedName>
        <fullName evidence="2">Protein Daple</fullName>
    </submittedName>
</protein>
<sequence>MRNGSPFTIEPEDGLASPTPDPALSLSSPCMPEPTADGEPEPATTDEPSPHGATEPWFAEQPELHMTSFSMAEGELVEDLGLFEVFDSDQVDLWADLPPLPPIFIEVD</sequence>
<name>A0ABQ8LPX7_LABRO</name>
<proteinExistence type="predicted"/>
<organism evidence="2 3">
    <name type="scientific">Labeo rohita</name>
    <name type="common">Indian major carp</name>
    <name type="synonym">Cyprinus rohita</name>
    <dbReference type="NCBI Taxonomy" id="84645"/>
    <lineage>
        <taxon>Eukaryota</taxon>
        <taxon>Metazoa</taxon>
        <taxon>Chordata</taxon>
        <taxon>Craniata</taxon>
        <taxon>Vertebrata</taxon>
        <taxon>Euteleostomi</taxon>
        <taxon>Actinopterygii</taxon>
        <taxon>Neopterygii</taxon>
        <taxon>Teleostei</taxon>
        <taxon>Ostariophysi</taxon>
        <taxon>Cypriniformes</taxon>
        <taxon>Cyprinidae</taxon>
        <taxon>Labeoninae</taxon>
        <taxon>Labeonini</taxon>
        <taxon>Labeo</taxon>
    </lineage>
</organism>
<evidence type="ECO:0000256" key="1">
    <source>
        <dbReference type="SAM" id="MobiDB-lite"/>
    </source>
</evidence>
<feature type="region of interest" description="Disordered" evidence="1">
    <location>
        <begin position="1"/>
        <end position="56"/>
    </location>
</feature>
<dbReference type="EMBL" id="JACTAM010000019">
    <property type="protein sequence ID" value="KAI2652719.1"/>
    <property type="molecule type" value="Genomic_DNA"/>
</dbReference>
<accession>A0ABQ8LPX7</accession>
<evidence type="ECO:0000313" key="2">
    <source>
        <dbReference type="EMBL" id="KAI2652719.1"/>
    </source>
</evidence>
<gene>
    <name evidence="2" type="ORF">H4Q32_005993</name>
</gene>
<comment type="caution">
    <text evidence="2">The sequence shown here is derived from an EMBL/GenBank/DDBJ whole genome shotgun (WGS) entry which is preliminary data.</text>
</comment>